<organism evidence="2 3">
    <name type="scientific">Vibrio hyugaensis</name>
    <dbReference type="NCBI Taxonomy" id="1534743"/>
    <lineage>
        <taxon>Bacteria</taxon>
        <taxon>Pseudomonadati</taxon>
        <taxon>Pseudomonadota</taxon>
        <taxon>Gammaproteobacteria</taxon>
        <taxon>Vibrionales</taxon>
        <taxon>Vibrionaceae</taxon>
        <taxon>Vibrio</taxon>
    </lineage>
</organism>
<sequence length="49" mass="5097">MKYKASLLCLASALLLPSLANAKPSCTIEEFQPVDIAPETKGGVFGVSS</sequence>
<feature type="chain" id="PRO_5045867244" evidence="1">
    <location>
        <begin position="23"/>
        <end position="49"/>
    </location>
</feature>
<dbReference type="Proteomes" id="UP001156669">
    <property type="component" value="Unassembled WGS sequence"/>
</dbReference>
<gene>
    <name evidence="2" type="ORF">GCM10007906_46720</name>
</gene>
<evidence type="ECO:0000256" key="1">
    <source>
        <dbReference type="SAM" id="SignalP"/>
    </source>
</evidence>
<feature type="signal peptide" evidence="1">
    <location>
        <begin position="1"/>
        <end position="22"/>
    </location>
</feature>
<accession>A0ABQ5YAI1</accession>
<comment type="caution">
    <text evidence="2">The sequence shown here is derived from an EMBL/GenBank/DDBJ whole genome shotgun (WGS) entry which is preliminary data.</text>
</comment>
<evidence type="ECO:0000313" key="2">
    <source>
        <dbReference type="EMBL" id="GLR07084.1"/>
    </source>
</evidence>
<name>A0ABQ5YAI1_9VIBR</name>
<protein>
    <submittedName>
        <fullName evidence="2">Uncharacterized protein</fullName>
    </submittedName>
</protein>
<evidence type="ECO:0000313" key="3">
    <source>
        <dbReference type="Proteomes" id="UP001156669"/>
    </source>
</evidence>
<proteinExistence type="predicted"/>
<keyword evidence="3" id="KW-1185">Reference proteome</keyword>
<reference evidence="3" key="1">
    <citation type="journal article" date="2019" name="Int. J. Syst. Evol. Microbiol.">
        <title>The Global Catalogue of Microorganisms (GCM) 10K type strain sequencing project: providing services to taxonomists for standard genome sequencing and annotation.</title>
        <authorList>
            <consortium name="The Broad Institute Genomics Platform"/>
            <consortium name="The Broad Institute Genome Sequencing Center for Infectious Disease"/>
            <person name="Wu L."/>
            <person name="Ma J."/>
        </authorList>
    </citation>
    <scope>NUCLEOTIDE SEQUENCE [LARGE SCALE GENOMIC DNA]</scope>
    <source>
        <strain evidence="3">NBRC 110633</strain>
    </source>
</reference>
<keyword evidence="1" id="KW-0732">Signal</keyword>
<dbReference type="EMBL" id="BSOE01000059">
    <property type="protein sequence ID" value="GLR07084.1"/>
    <property type="molecule type" value="Genomic_DNA"/>
</dbReference>